<evidence type="ECO:0000313" key="2">
    <source>
        <dbReference type="Proteomes" id="UP001241377"/>
    </source>
</evidence>
<gene>
    <name evidence="1" type="ORF">QFC19_000414</name>
</gene>
<evidence type="ECO:0000313" key="1">
    <source>
        <dbReference type="EMBL" id="KAJ9112859.1"/>
    </source>
</evidence>
<comment type="caution">
    <text evidence="1">The sequence shown here is derived from an EMBL/GenBank/DDBJ whole genome shotgun (WGS) entry which is preliminary data.</text>
</comment>
<organism evidence="1 2">
    <name type="scientific">Naganishia cerealis</name>
    <dbReference type="NCBI Taxonomy" id="610337"/>
    <lineage>
        <taxon>Eukaryota</taxon>
        <taxon>Fungi</taxon>
        <taxon>Dikarya</taxon>
        <taxon>Basidiomycota</taxon>
        <taxon>Agaricomycotina</taxon>
        <taxon>Tremellomycetes</taxon>
        <taxon>Filobasidiales</taxon>
        <taxon>Filobasidiaceae</taxon>
        <taxon>Naganishia</taxon>
    </lineage>
</organism>
<keyword evidence="2" id="KW-1185">Reference proteome</keyword>
<sequence length="345" mass="36834">MVRRAPGPPIEHGGGEPSISRVSATGVSSLSYRQPTVESDDEEGSLAPSGPQSATSGIQPLMEAMQNSSISPPQDPEYIGGQPFPSSTTGIASTEAGEPPYDCTLLPSEASQLEEGHLPNAGGTLSPPSSYAPYSVFGSMTYFESHLEVGSSPVTQELEVVRTKVPDHLHPSGCERFLEGSTGGKQTVQVKGPNGYRYHCIEKPGGHLEIYLRSGDAFESKYVKKPGDYQDESLSGPGGYSLTRKTRAGGSSKERVHKPDGSWHVIKIEPGGSVNRQTCHADGSGEAIRQRAGGSVDRFTCDAYGNWRHDRQRPGSLMETQSGNGNPPWAFGNKLKSLSKRTMKG</sequence>
<dbReference type="Proteomes" id="UP001241377">
    <property type="component" value="Unassembled WGS sequence"/>
</dbReference>
<protein>
    <submittedName>
        <fullName evidence="1">Uncharacterized protein</fullName>
    </submittedName>
</protein>
<reference evidence="1" key="1">
    <citation type="submission" date="2023-04" db="EMBL/GenBank/DDBJ databases">
        <title>Draft Genome sequencing of Naganishia species isolated from polar environments using Oxford Nanopore Technology.</title>
        <authorList>
            <person name="Leo P."/>
            <person name="Venkateswaran K."/>
        </authorList>
    </citation>
    <scope>NUCLEOTIDE SEQUENCE</scope>
    <source>
        <strain evidence="1">MNA-CCFEE 5261</strain>
    </source>
</reference>
<proteinExistence type="predicted"/>
<accession>A0ACC2WNZ7</accession>
<name>A0ACC2WNZ7_9TREE</name>
<dbReference type="EMBL" id="JASBWR010000003">
    <property type="protein sequence ID" value="KAJ9112859.1"/>
    <property type="molecule type" value="Genomic_DNA"/>
</dbReference>